<feature type="compositionally biased region" description="Low complexity" evidence="12">
    <location>
        <begin position="213"/>
        <end position="231"/>
    </location>
</feature>
<dbReference type="Proteomes" id="UP000008141">
    <property type="component" value="Unassembled WGS sequence"/>
</dbReference>
<dbReference type="OMA" id="IDARWWE"/>
<keyword evidence="3" id="KW-0378">Hydrolase</keyword>
<dbReference type="EC" id="3.5.4.34" evidence="8"/>
<evidence type="ECO:0000256" key="2">
    <source>
        <dbReference type="ARBA" id="ARBA00022723"/>
    </source>
</evidence>
<dbReference type="SMART" id="SM00552">
    <property type="entry name" value="ADEAMc"/>
    <property type="match status" value="1"/>
</dbReference>
<comment type="catalytic activity">
    <reaction evidence="11">
        <text>adenosine(37) in tRNA(Ala) + H2O + H(+) = inosine(37) in tRNA(Ala) + NH4(+)</text>
        <dbReference type="Rhea" id="RHEA:50968"/>
        <dbReference type="Rhea" id="RHEA-COMP:12855"/>
        <dbReference type="Rhea" id="RHEA-COMP:12856"/>
        <dbReference type="ChEBI" id="CHEBI:15377"/>
        <dbReference type="ChEBI" id="CHEBI:15378"/>
        <dbReference type="ChEBI" id="CHEBI:28938"/>
        <dbReference type="ChEBI" id="CHEBI:74411"/>
        <dbReference type="ChEBI" id="CHEBI:82852"/>
        <dbReference type="EC" id="3.5.4.34"/>
    </reaction>
</comment>
<evidence type="ECO:0000256" key="11">
    <source>
        <dbReference type="ARBA" id="ARBA00047635"/>
    </source>
</evidence>
<evidence type="ECO:0000256" key="3">
    <source>
        <dbReference type="ARBA" id="ARBA00022801"/>
    </source>
</evidence>
<reference evidence="14 15" key="1">
    <citation type="journal article" date="2010" name="Plant Cell">
        <title>The Chlorella variabilis NC64A genome reveals adaptation to photosymbiosis, coevolution with viruses, and cryptic sex.</title>
        <authorList>
            <person name="Blanc G."/>
            <person name="Duncan G."/>
            <person name="Agarkova I."/>
            <person name="Borodovsky M."/>
            <person name="Gurnon J."/>
            <person name="Kuo A."/>
            <person name="Lindquist E."/>
            <person name="Lucas S."/>
            <person name="Pangilinan J."/>
            <person name="Polle J."/>
            <person name="Salamov A."/>
            <person name="Terry A."/>
            <person name="Yamada T."/>
            <person name="Dunigan D.D."/>
            <person name="Grigoriev I.V."/>
            <person name="Claverie J.M."/>
            <person name="Van Etten J.L."/>
        </authorList>
    </citation>
    <scope>NUCLEOTIDE SEQUENCE [LARGE SCALE GENOMIC DNA]</scope>
    <source>
        <strain evidence="14 15">NC64A</strain>
    </source>
</reference>
<keyword evidence="2" id="KW-0479">Metal-binding</keyword>
<dbReference type="PANTHER" id="PTHR46516">
    <property type="entry name" value="TRNA-SPECIFIC ADENOSINE DEAMINASE 1"/>
    <property type="match status" value="1"/>
</dbReference>
<dbReference type="EMBL" id="GL433844">
    <property type="protein sequence ID" value="EFN55483.1"/>
    <property type="molecule type" value="Genomic_DNA"/>
</dbReference>
<comment type="cofactor">
    <cofactor evidence="5">
        <name>1D-myo-inositol hexakisphosphate</name>
        <dbReference type="ChEBI" id="CHEBI:58130"/>
    </cofactor>
</comment>
<dbReference type="GeneID" id="17355087"/>
<evidence type="ECO:0000256" key="9">
    <source>
        <dbReference type="ARBA" id="ARBA00040502"/>
    </source>
</evidence>
<evidence type="ECO:0000313" key="15">
    <source>
        <dbReference type="Proteomes" id="UP000008141"/>
    </source>
</evidence>
<protein>
    <recommendedName>
        <fullName evidence="9">tRNA-specific adenosine deaminase 1</fullName>
        <ecNumber evidence="8">3.5.4.34</ecNumber>
    </recommendedName>
    <alternativeName>
        <fullName evidence="10">tRNA-specific adenosine-37 deaminase</fullName>
    </alternativeName>
</protein>
<evidence type="ECO:0000256" key="12">
    <source>
        <dbReference type="SAM" id="MobiDB-lite"/>
    </source>
</evidence>
<keyword evidence="15" id="KW-1185">Reference proteome</keyword>
<evidence type="ECO:0000256" key="6">
    <source>
        <dbReference type="ARBA" id="ARBA00037784"/>
    </source>
</evidence>
<dbReference type="GO" id="GO:0046872">
    <property type="term" value="F:metal ion binding"/>
    <property type="evidence" value="ECO:0007669"/>
    <property type="project" value="UniProtKB-KW"/>
</dbReference>
<dbReference type="AlphaFoldDB" id="E1ZFD3"/>
<accession>E1ZFD3</accession>
<evidence type="ECO:0000256" key="8">
    <source>
        <dbReference type="ARBA" id="ARBA00038940"/>
    </source>
</evidence>
<dbReference type="RefSeq" id="XP_005847585.1">
    <property type="nucleotide sequence ID" value="XM_005847523.1"/>
</dbReference>
<dbReference type="OrthoDB" id="10268011at2759"/>
<evidence type="ECO:0000313" key="14">
    <source>
        <dbReference type="EMBL" id="EFN55483.1"/>
    </source>
</evidence>
<evidence type="ECO:0000256" key="1">
    <source>
        <dbReference type="ARBA" id="ARBA00022694"/>
    </source>
</evidence>
<dbReference type="STRING" id="554065.E1ZFD3"/>
<feature type="region of interest" description="Disordered" evidence="12">
    <location>
        <begin position="256"/>
        <end position="298"/>
    </location>
</feature>
<name>E1ZFD3_CHLVA</name>
<evidence type="ECO:0000256" key="10">
    <source>
        <dbReference type="ARBA" id="ARBA00041760"/>
    </source>
</evidence>
<dbReference type="KEGG" id="cvr:CHLNCDRAFT_133846"/>
<dbReference type="GO" id="GO:0003723">
    <property type="term" value="F:RNA binding"/>
    <property type="evidence" value="ECO:0007669"/>
    <property type="project" value="InterPro"/>
</dbReference>
<proteinExistence type="inferred from homology"/>
<dbReference type="GO" id="GO:0043829">
    <property type="term" value="F:tRNA-specific adenosine-37 deaminase activity"/>
    <property type="evidence" value="ECO:0007669"/>
    <property type="project" value="UniProtKB-EC"/>
</dbReference>
<comment type="similarity">
    <text evidence="7">Belongs to the ADAT1 family.</text>
</comment>
<dbReference type="PANTHER" id="PTHR46516:SF1">
    <property type="entry name" value="TRNA-SPECIFIC ADENOSINE DEAMINASE 1"/>
    <property type="match status" value="1"/>
</dbReference>
<comment type="function">
    <text evidence="6">Specifically deaminates adenosine-37 to inosine in tRNA-Ala.</text>
</comment>
<keyword evidence="1" id="KW-0819">tRNA processing</keyword>
<feature type="region of interest" description="Disordered" evidence="12">
    <location>
        <begin position="413"/>
        <end position="437"/>
    </location>
</feature>
<dbReference type="GO" id="GO:0008033">
    <property type="term" value="P:tRNA processing"/>
    <property type="evidence" value="ECO:0007669"/>
    <property type="project" value="UniProtKB-KW"/>
</dbReference>
<keyword evidence="4" id="KW-0862">Zinc</keyword>
<feature type="compositionally biased region" description="Gly residues" evidence="12">
    <location>
        <begin position="232"/>
        <end position="244"/>
    </location>
</feature>
<feature type="region of interest" description="Disordered" evidence="12">
    <location>
        <begin position="186"/>
        <end position="244"/>
    </location>
</feature>
<dbReference type="eggNOG" id="KOG2777">
    <property type="taxonomic scope" value="Eukaryota"/>
</dbReference>
<dbReference type="InParanoid" id="E1ZFD3"/>
<evidence type="ECO:0000256" key="7">
    <source>
        <dbReference type="ARBA" id="ARBA00038326"/>
    </source>
</evidence>
<feature type="compositionally biased region" description="Gly residues" evidence="12">
    <location>
        <begin position="422"/>
        <end position="431"/>
    </location>
</feature>
<gene>
    <name evidence="14" type="ORF">CHLNCDRAFT_133846</name>
</gene>
<dbReference type="Pfam" id="PF02137">
    <property type="entry name" value="A_deamin"/>
    <property type="match status" value="2"/>
</dbReference>
<dbReference type="InterPro" id="IPR002466">
    <property type="entry name" value="A_deamin"/>
</dbReference>
<evidence type="ECO:0000256" key="4">
    <source>
        <dbReference type="ARBA" id="ARBA00022833"/>
    </source>
</evidence>
<sequence length="612" mass="62154">MACAGVAEAVMAQFAALPKTGKPQPHEHTVLAGMALSLPAAGASIGWPDGGGSSVAPRAWPQQELAVVAIGTGTKCLGAFKRLPGGGAVNDCHAEVLCRRALLRWLYGEARQVVERYRQAVQQAAGQLDAPAAAAAAATRVLRLVPPAGGDGTAGDLFGGWRCELQPGVGLHLYISQPPCGDASILGPAASCHHPQHQHQQHQPPQETRGSQAARQHSSPEAAAAAACADSRGGGGSAQAQAGGFGRTGAKALKRQRIGGSGDQLSAAPSGPVEEAQQAHCEQQPGMQEQQQEEQWRLPQQHEVEPYAQAQAVGVGALLGGLLASPLHLSSVTVPLQHGEAAGSAAPSPTLAAVVGAAAAADKQPQVPSSASVAEVAELALRRALLDRTAELAAQRLPPGFRRAPPALHIHVPGSMPAPGSGSSGGGGGSEGSRAHSLGLAPSATRRVAGGSSVVWFAPPSPAFKWKRQAGSAADVLSGGSSEAVIGGTGLKAGSARVQAGQAAPPSAHPSVCKAALFAQWQELAAALRSLSPPPAVALAPDAAADIPARPEQPQRPPPEQLRLQDMRYGQAKRAACPQYAAAWQGLLQPPSPLHGWIPKPAALEEFALAPA</sequence>
<evidence type="ECO:0000259" key="13">
    <source>
        <dbReference type="PROSITE" id="PS50141"/>
    </source>
</evidence>
<feature type="domain" description="A to I editase" evidence="13">
    <location>
        <begin position="69"/>
        <end position="215"/>
    </location>
</feature>
<evidence type="ECO:0000256" key="5">
    <source>
        <dbReference type="ARBA" id="ARBA00037026"/>
    </source>
</evidence>
<organism evidence="15">
    <name type="scientific">Chlorella variabilis</name>
    <name type="common">Green alga</name>
    <dbReference type="NCBI Taxonomy" id="554065"/>
    <lineage>
        <taxon>Eukaryota</taxon>
        <taxon>Viridiplantae</taxon>
        <taxon>Chlorophyta</taxon>
        <taxon>core chlorophytes</taxon>
        <taxon>Trebouxiophyceae</taxon>
        <taxon>Chlorellales</taxon>
        <taxon>Chlorellaceae</taxon>
        <taxon>Chlorella clade</taxon>
        <taxon>Chlorella</taxon>
    </lineage>
</organism>
<dbReference type="PROSITE" id="PS50141">
    <property type="entry name" value="A_DEAMIN_EDITASE"/>
    <property type="match status" value="1"/>
</dbReference>